<dbReference type="InterPro" id="IPR028098">
    <property type="entry name" value="Glyco_trans_4-like_N"/>
</dbReference>
<dbReference type="AlphaFoldDB" id="X1VVU0"/>
<protein>
    <recommendedName>
        <fullName evidence="1">Glycosyltransferase subfamily 4-like N-terminal domain-containing protein</fullName>
    </recommendedName>
</protein>
<evidence type="ECO:0000259" key="1">
    <source>
        <dbReference type="Pfam" id="PF13439"/>
    </source>
</evidence>
<feature type="non-terminal residue" evidence="2">
    <location>
        <position position="63"/>
    </location>
</feature>
<dbReference type="Pfam" id="PF13439">
    <property type="entry name" value="Glyco_transf_4"/>
    <property type="match status" value="1"/>
</dbReference>
<dbReference type="SUPFAM" id="SSF53756">
    <property type="entry name" value="UDP-Glycosyltransferase/glycogen phosphorylase"/>
    <property type="match status" value="1"/>
</dbReference>
<accession>X1VVU0</accession>
<reference evidence="2" key="1">
    <citation type="journal article" date="2014" name="Front. Microbiol.">
        <title>High frequency of phylogenetically diverse reductive dehalogenase-homologous genes in deep subseafloor sedimentary metagenomes.</title>
        <authorList>
            <person name="Kawai M."/>
            <person name="Futagami T."/>
            <person name="Toyoda A."/>
            <person name="Takaki Y."/>
            <person name="Nishi S."/>
            <person name="Hori S."/>
            <person name="Arai W."/>
            <person name="Tsubouchi T."/>
            <person name="Morono Y."/>
            <person name="Uchiyama I."/>
            <person name="Ito T."/>
            <person name="Fujiyama A."/>
            <person name="Inagaki F."/>
            <person name="Takami H."/>
        </authorList>
    </citation>
    <scope>NUCLEOTIDE SEQUENCE</scope>
    <source>
        <strain evidence="2">Expedition CK06-06</strain>
    </source>
</reference>
<evidence type="ECO:0000313" key="2">
    <source>
        <dbReference type="EMBL" id="GAJ22296.1"/>
    </source>
</evidence>
<dbReference type="Gene3D" id="3.40.50.2000">
    <property type="entry name" value="Glycogen Phosphorylase B"/>
    <property type="match status" value="1"/>
</dbReference>
<dbReference type="EMBL" id="BARW01042434">
    <property type="protein sequence ID" value="GAJ22296.1"/>
    <property type="molecule type" value="Genomic_DNA"/>
</dbReference>
<feature type="domain" description="Glycosyltransferase subfamily 4-like N-terminal" evidence="1">
    <location>
        <begin position="5"/>
        <end position="42"/>
    </location>
</feature>
<comment type="caution">
    <text evidence="2">The sequence shown here is derived from an EMBL/GenBank/DDBJ whole genome shotgun (WGS) entry which is preliminary data.</text>
</comment>
<gene>
    <name evidence="2" type="ORF">S12H4_62886</name>
</gene>
<feature type="non-terminal residue" evidence="2">
    <location>
        <position position="1"/>
    </location>
</feature>
<proteinExistence type="predicted"/>
<organism evidence="2">
    <name type="scientific">marine sediment metagenome</name>
    <dbReference type="NCBI Taxonomy" id="412755"/>
    <lineage>
        <taxon>unclassified sequences</taxon>
        <taxon>metagenomes</taxon>
        <taxon>ecological metagenomes</taxon>
    </lineage>
</organism>
<name>X1VVU0_9ZZZZ</name>
<sequence>EKIKTEFDILHCHFAYPSGYCGVKLKKIFNIPVVITVHGVDIQNKPDINYGIRLNPQIDKKVR</sequence>